<dbReference type="Proteomes" id="UP001162501">
    <property type="component" value="Chromosome 14"/>
</dbReference>
<reference evidence="1" key="1">
    <citation type="submission" date="2023-05" db="EMBL/GenBank/DDBJ databases">
        <authorList>
            <consortium name="ELIXIR-Norway"/>
        </authorList>
    </citation>
    <scope>NUCLEOTIDE SEQUENCE</scope>
</reference>
<organism evidence="1 2">
    <name type="scientific">Rangifer tarandus platyrhynchus</name>
    <name type="common">Svalbard reindeer</name>
    <dbReference type="NCBI Taxonomy" id="3082113"/>
    <lineage>
        <taxon>Eukaryota</taxon>
        <taxon>Metazoa</taxon>
        <taxon>Chordata</taxon>
        <taxon>Craniata</taxon>
        <taxon>Vertebrata</taxon>
        <taxon>Euteleostomi</taxon>
        <taxon>Mammalia</taxon>
        <taxon>Eutheria</taxon>
        <taxon>Laurasiatheria</taxon>
        <taxon>Artiodactyla</taxon>
        <taxon>Ruminantia</taxon>
        <taxon>Pecora</taxon>
        <taxon>Cervidae</taxon>
        <taxon>Odocoileinae</taxon>
        <taxon>Rangifer</taxon>
    </lineage>
</organism>
<accession>A0AC59YFL2</accession>
<protein>
    <submittedName>
        <fullName evidence="1">Uncharacterized protein</fullName>
    </submittedName>
</protein>
<evidence type="ECO:0000313" key="2">
    <source>
        <dbReference type="Proteomes" id="UP001162501"/>
    </source>
</evidence>
<proteinExistence type="predicted"/>
<dbReference type="EMBL" id="OX596098">
    <property type="protein sequence ID" value="CAM9651448.1"/>
    <property type="molecule type" value="Genomic_DNA"/>
</dbReference>
<name>A0AC59YFL2_RANTA</name>
<gene>
    <name evidence="1" type="ORF">MRATA1EN22A_LOCUS5527</name>
</gene>
<sequence length="175" mass="18167">MPTSRTSSPKPLRPGTRLSEDAGRPSEVVKSGKRHQDSGPRRVSLCGSCELTPLPDAQGGRGLVGTVPCARDAPHLPAKMATRPQLSGRDVGPGPVGSAPAWSLQGPRARSSRGHAGMWTVTQHPWEGLAPGGNADSLVVQERGLSTSECVTGGVGAAPLARQASERREQACGRQ</sequence>
<reference evidence="1" key="2">
    <citation type="submission" date="2025-03" db="EMBL/GenBank/DDBJ databases">
        <authorList>
            <consortium name="ELIXIR-Norway"/>
            <consortium name="Elixir Norway"/>
        </authorList>
    </citation>
    <scope>NUCLEOTIDE SEQUENCE</scope>
</reference>
<evidence type="ECO:0000313" key="1">
    <source>
        <dbReference type="EMBL" id="CAM9651448.1"/>
    </source>
</evidence>